<name>A0ACB7YJU1_9ERIC</name>
<accession>A0ACB7YJU1</accession>
<comment type="caution">
    <text evidence="1">The sequence shown here is derived from an EMBL/GenBank/DDBJ whole genome shotgun (WGS) entry which is preliminary data.</text>
</comment>
<gene>
    <name evidence="1" type="ORF">Vadar_007152</name>
</gene>
<proteinExistence type="predicted"/>
<organism evidence="1 2">
    <name type="scientific">Vaccinium darrowii</name>
    <dbReference type="NCBI Taxonomy" id="229202"/>
    <lineage>
        <taxon>Eukaryota</taxon>
        <taxon>Viridiplantae</taxon>
        <taxon>Streptophyta</taxon>
        <taxon>Embryophyta</taxon>
        <taxon>Tracheophyta</taxon>
        <taxon>Spermatophyta</taxon>
        <taxon>Magnoliopsida</taxon>
        <taxon>eudicotyledons</taxon>
        <taxon>Gunneridae</taxon>
        <taxon>Pentapetalae</taxon>
        <taxon>asterids</taxon>
        <taxon>Ericales</taxon>
        <taxon>Ericaceae</taxon>
        <taxon>Vaccinioideae</taxon>
        <taxon>Vaccinieae</taxon>
        <taxon>Vaccinium</taxon>
    </lineage>
</organism>
<reference evidence="1 2" key="1">
    <citation type="journal article" date="2021" name="Hortic Res">
        <title>High-quality reference genome and annotation aids understanding of berry development for evergreen blueberry (Vaccinium darrowii).</title>
        <authorList>
            <person name="Yu J."/>
            <person name="Hulse-Kemp A.M."/>
            <person name="Babiker E."/>
            <person name="Staton M."/>
        </authorList>
    </citation>
    <scope>NUCLEOTIDE SEQUENCE [LARGE SCALE GENOMIC DNA]</scope>
    <source>
        <strain evidence="2">cv. NJ 8807/NJ 8810</strain>
        <tissue evidence="1">Young leaf</tissue>
    </source>
</reference>
<evidence type="ECO:0000313" key="2">
    <source>
        <dbReference type="Proteomes" id="UP000828048"/>
    </source>
</evidence>
<dbReference type="EMBL" id="CM037161">
    <property type="protein sequence ID" value="KAH7853836.1"/>
    <property type="molecule type" value="Genomic_DNA"/>
</dbReference>
<protein>
    <submittedName>
        <fullName evidence="1">Uncharacterized protein</fullName>
    </submittedName>
</protein>
<dbReference type="Proteomes" id="UP000828048">
    <property type="component" value="Chromosome 11"/>
</dbReference>
<keyword evidence="2" id="KW-1185">Reference proteome</keyword>
<sequence length="1014" mass="112110">MRIFSTAGLFLAVLLWNGISLQSCLGSGSMSTITCIERERQALLKFKQSLTDTTGRLSSWTGEDCCNWKGIQCDGSTSHVIKLDLVSLDPNATPMEANEVNPSLVELKYLKHLDLSGNNFHYIQIPTFFGSMTSLRYLNLSNSNFSGKVPHHLGNVSSLMVLDLNCIDQKSLTIDDFTWVSRLSSLQYLDASGIDLSQALSLNVILNMLALTELRLSSCELRSSLLVSHFYLNSTASNIRNLDLSLNSLSGPFPKIIENLTALRVLDLSFNHLNSSFPSYLKNLKSLEHLNLGGNLFTDVVGLSRLLLTQCNLKSVDVTYNQFKGKMSRGYGNLSGCAMYNLEKLILSYNTFISGKLPDWLGKFKRLKYLDASWDSFSHPIPDLFGKLPLLKHLDLSMNSLIGSIPRSLETLSALEVLDIYWNQLNGTIPVSLGKLSNLEILDISLNQLTGTIPASLGQLSNLKFLDLSNNHLEGVVTEANFANLTILEELRIHSNSLTLKVISDWMPPFQVQSLRIGSCKIGTGFPQWLQTQKKLTWLDISNASISGTLPQWLNAMPLVTLDLSQNLIGGPIQTLPSTLKELDLSDNLITGPLPQNISEMLPSLETLILAGNLISGLIPYSLWEIPTLQVLDLSKNKLLGNLPHNKGWGALSALLVMSLSSNKLSGILPSSIGNFTLLELLQLNNNSFYGELPLTLRNCSSLVFLDLGENGFSGSIPRWIGDLSSLTVLRLHQNMFIDKIPSQLCRIQRLQIMDFGNNHLTGPIPRCFGNLSGMILDEDGIMSNVEWFDFDTSMTQVFKGRELEFTKTLAFLANMDLSRNNLVGSIPKEITNLSGLQGLNLSHNHLTGKIPENISGLKSLESLDLSMNQLSGIIPQSVSKLNSLSHLNLSYNNLSGRIPTGNQLQTLDDPSSSYLGNSELCGVPLSRNCPGDEKSQPPTTTGHRDEHEGDDAEIFWFYMAIMCGYATGLWGFIGVLLLKKAWRYAYFQFVEMVNEKVQLAIALGVARLKNYIN</sequence>
<evidence type="ECO:0000313" key="1">
    <source>
        <dbReference type="EMBL" id="KAH7853836.1"/>
    </source>
</evidence>